<keyword evidence="3" id="KW-1185">Reference proteome</keyword>
<evidence type="ECO:0000313" key="2">
    <source>
        <dbReference type="EMBL" id="PYF83380.1"/>
    </source>
</evidence>
<gene>
    <name evidence="2" type="ORF">DFP75_102476</name>
</gene>
<dbReference type="AlphaFoldDB" id="A0A318V6A3"/>
<keyword evidence="1" id="KW-0472">Membrane</keyword>
<evidence type="ECO:0000313" key="3">
    <source>
        <dbReference type="Proteomes" id="UP000247551"/>
    </source>
</evidence>
<keyword evidence="1" id="KW-1133">Transmembrane helix</keyword>
<organism evidence="2 3">
    <name type="scientific">Marinomonas alcarazii</name>
    <dbReference type="NCBI Taxonomy" id="491949"/>
    <lineage>
        <taxon>Bacteria</taxon>
        <taxon>Pseudomonadati</taxon>
        <taxon>Pseudomonadota</taxon>
        <taxon>Gammaproteobacteria</taxon>
        <taxon>Oceanospirillales</taxon>
        <taxon>Oceanospirillaceae</taxon>
        <taxon>Marinomonas</taxon>
    </lineage>
</organism>
<reference evidence="2 3" key="1">
    <citation type="submission" date="2018-06" db="EMBL/GenBank/DDBJ databases">
        <title>Genomic Encyclopedia of Type Strains, Phase III (KMG-III): the genomes of soil and plant-associated and newly described type strains.</title>
        <authorList>
            <person name="Whitman W."/>
        </authorList>
    </citation>
    <scope>NUCLEOTIDE SEQUENCE [LARGE SCALE GENOMIC DNA]</scope>
    <source>
        <strain evidence="2 3">CECT 7730</strain>
    </source>
</reference>
<dbReference type="EMBL" id="QKLW01000002">
    <property type="protein sequence ID" value="PYF83380.1"/>
    <property type="molecule type" value="Genomic_DNA"/>
</dbReference>
<accession>A0A318V6A3</accession>
<dbReference type="Proteomes" id="UP000247551">
    <property type="component" value="Unassembled WGS sequence"/>
</dbReference>
<comment type="caution">
    <text evidence="2">The sequence shown here is derived from an EMBL/GenBank/DDBJ whole genome shotgun (WGS) entry which is preliminary data.</text>
</comment>
<evidence type="ECO:0000256" key="1">
    <source>
        <dbReference type="SAM" id="Phobius"/>
    </source>
</evidence>
<sequence length="98" mass="10623">MNEEGIMKKAMRQLCAPLLAMFESGVGEYEYKKSHRIILIVLGALCFVIASASLAVTIVTEEAAGVIPILLFSLTGLVCEIVGLLGSDRAVARIWKRN</sequence>
<feature type="transmembrane region" description="Helical" evidence="1">
    <location>
        <begin position="65"/>
        <end position="87"/>
    </location>
</feature>
<feature type="transmembrane region" description="Helical" evidence="1">
    <location>
        <begin position="37"/>
        <end position="59"/>
    </location>
</feature>
<protein>
    <submittedName>
        <fullName evidence="2">Uncharacterized protein</fullName>
    </submittedName>
</protein>
<proteinExistence type="predicted"/>
<keyword evidence="1" id="KW-0812">Transmembrane</keyword>
<name>A0A318V6A3_9GAMM</name>